<dbReference type="PROSITE" id="PS51355">
    <property type="entry name" value="GLUTATHIONE_PEROXID_3"/>
    <property type="match status" value="1"/>
</dbReference>
<comment type="similarity">
    <text evidence="1 5">Belongs to the glutathione peroxidase family.</text>
</comment>
<evidence type="ECO:0000259" key="6">
    <source>
        <dbReference type="PROSITE" id="PS51352"/>
    </source>
</evidence>
<evidence type="ECO:0000256" key="2">
    <source>
        <dbReference type="ARBA" id="ARBA00022559"/>
    </source>
</evidence>
<feature type="domain" description="Thioredoxin" evidence="6">
    <location>
        <begin position="1"/>
        <end position="159"/>
    </location>
</feature>
<evidence type="ECO:0000256" key="1">
    <source>
        <dbReference type="ARBA" id="ARBA00006926"/>
    </source>
</evidence>
<dbReference type="InterPro" id="IPR029759">
    <property type="entry name" value="GPX_AS"/>
</dbReference>
<dbReference type="PRINTS" id="PR01011">
    <property type="entry name" value="GLUTPROXDASE"/>
</dbReference>
<dbReference type="Gene3D" id="3.40.30.10">
    <property type="entry name" value="Glutaredoxin"/>
    <property type="match status" value="1"/>
</dbReference>
<dbReference type="InterPro" id="IPR029760">
    <property type="entry name" value="GPX_CS"/>
</dbReference>
<evidence type="ECO:0000256" key="4">
    <source>
        <dbReference type="PIRSR" id="PIRSR000303-1"/>
    </source>
</evidence>
<dbReference type="GO" id="GO:0034599">
    <property type="term" value="P:cellular response to oxidative stress"/>
    <property type="evidence" value="ECO:0007669"/>
    <property type="project" value="TreeGrafter"/>
</dbReference>
<feature type="active site" evidence="4">
    <location>
        <position position="36"/>
    </location>
</feature>
<dbReference type="CDD" id="cd00340">
    <property type="entry name" value="GSH_Peroxidase"/>
    <property type="match status" value="1"/>
</dbReference>
<organism evidence="7 8">
    <name type="scientific">Litorivivens lipolytica</name>
    <dbReference type="NCBI Taxonomy" id="1524264"/>
    <lineage>
        <taxon>Bacteria</taxon>
        <taxon>Pseudomonadati</taxon>
        <taxon>Pseudomonadota</taxon>
        <taxon>Gammaproteobacteria</taxon>
        <taxon>Litorivivens</taxon>
    </lineage>
</organism>
<dbReference type="InterPro" id="IPR036249">
    <property type="entry name" value="Thioredoxin-like_sf"/>
</dbReference>
<dbReference type="PROSITE" id="PS00763">
    <property type="entry name" value="GLUTATHIONE_PEROXID_2"/>
    <property type="match status" value="1"/>
</dbReference>
<dbReference type="PROSITE" id="PS51352">
    <property type="entry name" value="THIOREDOXIN_2"/>
    <property type="match status" value="1"/>
</dbReference>
<evidence type="ECO:0000256" key="3">
    <source>
        <dbReference type="ARBA" id="ARBA00023002"/>
    </source>
</evidence>
<dbReference type="InterPro" id="IPR000889">
    <property type="entry name" value="Glutathione_peroxidase"/>
</dbReference>
<sequence length="159" mass="17570">MSTVYDFEAESIGGAKKSLADYRGQVLLVVNTASKCGFTPQLEGLEAIYKRYKEKGLTILGFPCNQFGKQDPGSNGQIQEFCQLNYGVSFPMHAKVDVNGDNAHPLFNHLKSEAPGVLGTKRIKWNFTKFLINREGEVVARFAPATTPEKIEAKIQSLL</sequence>
<protein>
    <recommendedName>
        <fullName evidence="5">Glutathione peroxidase</fullName>
    </recommendedName>
</protein>
<dbReference type="EMBL" id="JACHWY010000002">
    <property type="protein sequence ID" value="MBB3047880.1"/>
    <property type="molecule type" value="Genomic_DNA"/>
</dbReference>
<name>A0A7W4W5T3_9GAMM</name>
<dbReference type="PANTHER" id="PTHR11592">
    <property type="entry name" value="GLUTATHIONE PEROXIDASE"/>
    <property type="match status" value="1"/>
</dbReference>
<keyword evidence="3 5" id="KW-0560">Oxidoreductase</keyword>
<dbReference type="PIRSF" id="PIRSF000303">
    <property type="entry name" value="Glutathion_perox"/>
    <property type="match status" value="1"/>
</dbReference>
<dbReference type="FunFam" id="3.40.30.10:FF:000010">
    <property type="entry name" value="Glutathione peroxidase"/>
    <property type="match status" value="1"/>
</dbReference>
<keyword evidence="2 5" id="KW-0575">Peroxidase</keyword>
<dbReference type="Proteomes" id="UP000537130">
    <property type="component" value="Unassembled WGS sequence"/>
</dbReference>
<reference evidence="7 8" key="1">
    <citation type="submission" date="2020-08" db="EMBL/GenBank/DDBJ databases">
        <title>Genomic Encyclopedia of Type Strains, Phase III (KMG-III): the genomes of soil and plant-associated and newly described type strains.</title>
        <authorList>
            <person name="Whitman W."/>
        </authorList>
    </citation>
    <scope>NUCLEOTIDE SEQUENCE [LARGE SCALE GENOMIC DNA]</scope>
    <source>
        <strain evidence="7 8">CECT 8654</strain>
    </source>
</reference>
<evidence type="ECO:0000256" key="5">
    <source>
        <dbReference type="RuleBase" id="RU000499"/>
    </source>
</evidence>
<dbReference type="AlphaFoldDB" id="A0A7W4W5T3"/>
<proteinExistence type="inferred from homology"/>
<dbReference type="SUPFAM" id="SSF52833">
    <property type="entry name" value="Thioredoxin-like"/>
    <property type="match status" value="1"/>
</dbReference>
<gene>
    <name evidence="7" type="ORF">FHR99_002146</name>
</gene>
<dbReference type="InterPro" id="IPR013766">
    <property type="entry name" value="Thioredoxin_domain"/>
</dbReference>
<comment type="caution">
    <text evidence="7">The sequence shown here is derived from an EMBL/GenBank/DDBJ whole genome shotgun (WGS) entry which is preliminary data.</text>
</comment>
<dbReference type="Pfam" id="PF00255">
    <property type="entry name" value="GSHPx"/>
    <property type="match status" value="1"/>
</dbReference>
<accession>A0A7W4W5T3</accession>
<evidence type="ECO:0000313" key="8">
    <source>
        <dbReference type="Proteomes" id="UP000537130"/>
    </source>
</evidence>
<dbReference type="PROSITE" id="PS00460">
    <property type="entry name" value="GLUTATHIONE_PEROXID_1"/>
    <property type="match status" value="1"/>
</dbReference>
<dbReference type="GO" id="GO:0004601">
    <property type="term" value="F:peroxidase activity"/>
    <property type="evidence" value="ECO:0007669"/>
    <property type="project" value="UniProtKB-KW"/>
</dbReference>
<dbReference type="RefSeq" id="WP_183410636.1">
    <property type="nucleotide sequence ID" value="NZ_JACHWY010000002.1"/>
</dbReference>
<dbReference type="PANTHER" id="PTHR11592:SF78">
    <property type="entry name" value="GLUTATHIONE PEROXIDASE"/>
    <property type="match status" value="1"/>
</dbReference>
<evidence type="ECO:0000313" key="7">
    <source>
        <dbReference type="EMBL" id="MBB3047880.1"/>
    </source>
</evidence>
<keyword evidence="8" id="KW-1185">Reference proteome</keyword>